<feature type="region of interest" description="Disordered" evidence="1">
    <location>
        <begin position="26"/>
        <end position="69"/>
    </location>
</feature>
<comment type="caution">
    <text evidence="2">The sequence shown here is derived from an EMBL/GenBank/DDBJ whole genome shotgun (WGS) entry which is preliminary data.</text>
</comment>
<organism evidence="2 3">
    <name type="scientific">Champsocephalus esox</name>
    <name type="common">pike icefish</name>
    <dbReference type="NCBI Taxonomy" id="159716"/>
    <lineage>
        <taxon>Eukaryota</taxon>
        <taxon>Metazoa</taxon>
        <taxon>Chordata</taxon>
        <taxon>Craniata</taxon>
        <taxon>Vertebrata</taxon>
        <taxon>Euteleostomi</taxon>
        <taxon>Actinopterygii</taxon>
        <taxon>Neopterygii</taxon>
        <taxon>Teleostei</taxon>
        <taxon>Neoteleostei</taxon>
        <taxon>Acanthomorphata</taxon>
        <taxon>Eupercaria</taxon>
        <taxon>Perciformes</taxon>
        <taxon>Notothenioidei</taxon>
        <taxon>Channichthyidae</taxon>
        <taxon>Champsocephalus</taxon>
    </lineage>
</organism>
<keyword evidence="3" id="KW-1185">Reference proteome</keyword>
<dbReference type="Proteomes" id="UP001335648">
    <property type="component" value="Unassembled WGS sequence"/>
</dbReference>
<name>A0AAN8HF08_9TELE</name>
<gene>
    <name evidence="2" type="ORF">CesoFtcFv8_002808</name>
</gene>
<accession>A0AAN8HF08</accession>
<feature type="compositionally biased region" description="Gly residues" evidence="1">
    <location>
        <begin position="31"/>
        <end position="47"/>
    </location>
</feature>
<sequence length="69" mass="7107">MAFAWQLGRPSIPPPSLAVLLLHSSTPDIKGGQGREGGRGPLLGGGWTTQSSTGQDGPQGPRITPLPYS</sequence>
<proteinExistence type="predicted"/>
<protein>
    <submittedName>
        <fullName evidence="2">Uncharacterized protein</fullName>
    </submittedName>
</protein>
<reference evidence="2 3" key="1">
    <citation type="journal article" date="2023" name="Mol. Biol. Evol.">
        <title>Genomics of Secondarily Temperate Adaptation in the Only Non-Antarctic Icefish.</title>
        <authorList>
            <person name="Rivera-Colon A.G."/>
            <person name="Rayamajhi N."/>
            <person name="Minhas B.F."/>
            <person name="Madrigal G."/>
            <person name="Bilyk K.T."/>
            <person name="Yoon V."/>
            <person name="Hune M."/>
            <person name="Gregory S."/>
            <person name="Cheng C.H.C."/>
            <person name="Catchen J.M."/>
        </authorList>
    </citation>
    <scope>NUCLEOTIDE SEQUENCE [LARGE SCALE GENOMIC DNA]</scope>
    <source>
        <strain evidence="2">JC2023a</strain>
    </source>
</reference>
<dbReference type="AlphaFoldDB" id="A0AAN8HF08"/>
<evidence type="ECO:0000313" key="2">
    <source>
        <dbReference type="EMBL" id="KAK5912983.1"/>
    </source>
</evidence>
<evidence type="ECO:0000256" key="1">
    <source>
        <dbReference type="SAM" id="MobiDB-lite"/>
    </source>
</evidence>
<dbReference type="EMBL" id="JAULUE010002047">
    <property type="protein sequence ID" value="KAK5912983.1"/>
    <property type="molecule type" value="Genomic_DNA"/>
</dbReference>
<evidence type="ECO:0000313" key="3">
    <source>
        <dbReference type="Proteomes" id="UP001335648"/>
    </source>
</evidence>